<evidence type="ECO:0000313" key="2">
    <source>
        <dbReference type="Proteomes" id="UP001156215"/>
    </source>
</evidence>
<accession>A0A9E9P3Y0</accession>
<evidence type="ECO:0000313" key="1">
    <source>
        <dbReference type="EMBL" id="WAW09586.1"/>
    </source>
</evidence>
<dbReference type="Proteomes" id="UP001156215">
    <property type="component" value="Chromosome"/>
</dbReference>
<reference evidence="1" key="1">
    <citation type="journal article" date="2022" name="Front. Microbiol.">
        <title>New perspectives on an old grouping: The genomic and phenotypic variability of Oxalobacter formigenes and the implications for calcium oxalate stone prevention.</title>
        <authorList>
            <person name="Chmiel J.A."/>
            <person name="Carr C."/>
            <person name="Stuivenberg G.A."/>
            <person name="Venema R."/>
            <person name="Chanyi R.M."/>
            <person name="Al K.F."/>
            <person name="Giguere D."/>
            <person name="Say H."/>
            <person name="Akouris P.P."/>
            <person name="Dominguez Romero S.A."/>
            <person name="Kwong A."/>
            <person name="Tai V."/>
            <person name="Koval S.F."/>
            <person name="Razvi H."/>
            <person name="Bjazevic J."/>
            <person name="Burton J.P."/>
        </authorList>
    </citation>
    <scope>NUCLEOTIDE SEQUENCE</scope>
    <source>
        <strain evidence="1">WoOx3</strain>
    </source>
</reference>
<dbReference type="EMBL" id="CP098242">
    <property type="protein sequence ID" value="WAW09586.1"/>
    <property type="molecule type" value="Genomic_DNA"/>
</dbReference>
<proteinExistence type="predicted"/>
<keyword evidence="2" id="KW-1185">Reference proteome</keyword>
<dbReference type="KEGG" id="ovb:NB640_10145"/>
<sequence length="95" mass="10405">MNFPNASLTLAFFSGGSPKRRKALFLLIFRGGAGICGFQGEELRGKHPLFLRFACEKKGKATGFLVVAMVFSRIQIHEIRGKSRSIHRIGTIPGG</sequence>
<name>A0A9E9P3Y0_9BURK</name>
<dbReference type="AlphaFoldDB" id="A0A9E9P3Y0"/>
<gene>
    <name evidence="1" type="ORF">NB640_10145</name>
</gene>
<dbReference type="RefSeq" id="WP_269308588.1">
    <property type="nucleotide sequence ID" value="NZ_CP098242.1"/>
</dbReference>
<protein>
    <submittedName>
        <fullName evidence="1">Uncharacterized protein</fullName>
    </submittedName>
</protein>
<organism evidence="1 2">
    <name type="scientific">Oxalobacter vibrioformis</name>
    <dbReference type="NCBI Taxonomy" id="933080"/>
    <lineage>
        <taxon>Bacteria</taxon>
        <taxon>Pseudomonadati</taxon>
        <taxon>Pseudomonadota</taxon>
        <taxon>Betaproteobacteria</taxon>
        <taxon>Burkholderiales</taxon>
        <taxon>Oxalobacteraceae</taxon>
        <taxon>Oxalobacter</taxon>
    </lineage>
</organism>